<keyword evidence="2" id="KW-0472">Membrane</keyword>
<dbReference type="Proteomes" id="UP000830401">
    <property type="component" value="Chromosome"/>
</dbReference>
<organism evidence="3 4">
    <name type="scientific">Hymenobacter volaticus</name>
    <dbReference type="NCBI Taxonomy" id="2932254"/>
    <lineage>
        <taxon>Bacteria</taxon>
        <taxon>Pseudomonadati</taxon>
        <taxon>Bacteroidota</taxon>
        <taxon>Cytophagia</taxon>
        <taxon>Cytophagales</taxon>
        <taxon>Hymenobacteraceae</taxon>
        <taxon>Hymenobacter</taxon>
    </lineage>
</organism>
<evidence type="ECO:0000313" key="4">
    <source>
        <dbReference type="Proteomes" id="UP000830401"/>
    </source>
</evidence>
<dbReference type="RefSeq" id="WP_245121670.1">
    <property type="nucleotide sequence ID" value="NZ_CP095061.1"/>
</dbReference>
<sequence>MEQLQKKIDPIAPEDISRTLESAYHVIFQGDHDKIDDLLRHGGTLIRKAAQRFTTTQLILGIAGVAAAAVVVIARIESQDNDTEGEGEAHDVSNTDTEDKSKAKATKAPNPTPAA</sequence>
<feature type="region of interest" description="Disordered" evidence="1">
    <location>
        <begin position="77"/>
        <end position="115"/>
    </location>
</feature>
<proteinExistence type="predicted"/>
<evidence type="ECO:0000256" key="1">
    <source>
        <dbReference type="SAM" id="MobiDB-lite"/>
    </source>
</evidence>
<feature type="transmembrane region" description="Helical" evidence="2">
    <location>
        <begin position="58"/>
        <end position="76"/>
    </location>
</feature>
<accession>A0ABY4G821</accession>
<evidence type="ECO:0000313" key="3">
    <source>
        <dbReference type="EMBL" id="UOQ66941.1"/>
    </source>
</evidence>
<keyword evidence="2" id="KW-0812">Transmembrane</keyword>
<dbReference type="EMBL" id="CP095061">
    <property type="protein sequence ID" value="UOQ66941.1"/>
    <property type="molecule type" value="Genomic_DNA"/>
</dbReference>
<feature type="compositionally biased region" description="Basic and acidic residues" evidence="1">
    <location>
        <begin position="87"/>
        <end position="102"/>
    </location>
</feature>
<keyword evidence="4" id="KW-1185">Reference proteome</keyword>
<keyword evidence="2" id="KW-1133">Transmembrane helix</keyword>
<gene>
    <name evidence="3" type="ORF">MUN86_03240</name>
</gene>
<evidence type="ECO:0008006" key="5">
    <source>
        <dbReference type="Google" id="ProtNLM"/>
    </source>
</evidence>
<evidence type="ECO:0000256" key="2">
    <source>
        <dbReference type="SAM" id="Phobius"/>
    </source>
</evidence>
<reference evidence="3" key="1">
    <citation type="submission" date="2022-04" db="EMBL/GenBank/DDBJ databases">
        <title>Hymenobacter sp. isolated from the air.</title>
        <authorList>
            <person name="Won M."/>
            <person name="Lee C.-M."/>
            <person name="Woen H.-Y."/>
            <person name="Kwon S.-W."/>
        </authorList>
    </citation>
    <scope>NUCLEOTIDE SEQUENCE</scope>
    <source>
        <strain evidence="3">5420S-77</strain>
    </source>
</reference>
<name>A0ABY4G821_9BACT</name>
<protein>
    <recommendedName>
        <fullName evidence="5">DUF3618 domain-containing protein</fullName>
    </recommendedName>
</protein>